<keyword evidence="1" id="KW-1133">Transmembrane helix</keyword>
<dbReference type="NCBIfam" id="NF040945">
    <property type="entry name" value="CCC_membrane"/>
    <property type="match status" value="1"/>
</dbReference>
<keyword evidence="1" id="KW-0472">Membrane</keyword>
<dbReference type="AlphaFoldDB" id="A0A4V1N1P8"/>
<dbReference type="Proteomes" id="UP000290283">
    <property type="component" value="Unassembled WGS sequence"/>
</dbReference>
<dbReference type="EMBL" id="SBKO01000006">
    <property type="protein sequence ID" value="RXR16341.1"/>
    <property type="molecule type" value="Genomic_DNA"/>
</dbReference>
<name>A0A4V1N1P8_9FLAO</name>
<feature type="transmembrane region" description="Helical" evidence="1">
    <location>
        <begin position="66"/>
        <end position="91"/>
    </location>
</feature>
<gene>
    <name evidence="2" type="ORF">EQG63_11655</name>
</gene>
<organism evidence="2 3">
    <name type="scientific">Flavobacterium amnicola</name>
    <dbReference type="NCBI Taxonomy" id="2506422"/>
    <lineage>
        <taxon>Bacteria</taxon>
        <taxon>Pseudomonadati</taxon>
        <taxon>Bacteroidota</taxon>
        <taxon>Flavobacteriia</taxon>
        <taxon>Flavobacteriales</taxon>
        <taxon>Flavobacteriaceae</taxon>
        <taxon>Flavobacterium</taxon>
    </lineage>
</organism>
<comment type="caution">
    <text evidence="2">The sequence shown here is derived from an EMBL/GenBank/DDBJ whole genome shotgun (WGS) entry which is preliminary data.</text>
</comment>
<keyword evidence="1" id="KW-0812">Transmembrane</keyword>
<accession>A0A4V1N1P8</accession>
<dbReference type="InterPro" id="IPR011655">
    <property type="entry name" value="MpPF26"/>
</dbReference>
<sequence length="109" mass="12122">MPTQKLPNGTLVIILGIASIITCCCYGIISIILGGVGLFLAKKDTALYQENPSIYKDYNNIQIGKVLSIIGIVLGVIYLIFMIWMIGVIGWENMQNPEVVEAKMRELFR</sequence>
<proteinExistence type="predicted"/>
<reference evidence="3" key="1">
    <citation type="submission" date="2019-01" db="EMBL/GenBank/DDBJ databases">
        <title>Cytophagaceae bacterium strain CAR-16.</title>
        <authorList>
            <person name="Chen W.-M."/>
        </authorList>
    </citation>
    <scope>NUCLEOTIDE SEQUENCE [LARGE SCALE GENOMIC DNA]</scope>
    <source>
        <strain evidence="3">LLJ-11</strain>
    </source>
</reference>
<evidence type="ECO:0000313" key="2">
    <source>
        <dbReference type="EMBL" id="RXR16341.1"/>
    </source>
</evidence>
<evidence type="ECO:0000313" key="3">
    <source>
        <dbReference type="Proteomes" id="UP000290283"/>
    </source>
</evidence>
<protein>
    <submittedName>
        <fullName evidence="2">DUF4190 domain-containing protein</fullName>
    </submittedName>
</protein>
<evidence type="ECO:0000256" key="1">
    <source>
        <dbReference type="SAM" id="Phobius"/>
    </source>
</evidence>
<feature type="transmembrane region" description="Helical" evidence="1">
    <location>
        <begin position="12"/>
        <end position="41"/>
    </location>
</feature>
<dbReference type="Pfam" id="PF07666">
    <property type="entry name" value="MpPF26"/>
    <property type="match status" value="1"/>
</dbReference>
<keyword evidence="3" id="KW-1185">Reference proteome</keyword>